<evidence type="ECO:0000313" key="6">
    <source>
        <dbReference type="EMBL" id="SMC05183.1"/>
    </source>
</evidence>
<dbReference type="InterPro" id="IPR023485">
    <property type="entry name" value="Ptyr_pPase"/>
</dbReference>
<keyword evidence="2" id="KW-0378">Hydrolase</keyword>
<feature type="domain" description="Phosphotyrosine protein phosphatase I" evidence="5">
    <location>
        <begin position="5"/>
        <end position="144"/>
    </location>
</feature>
<dbReference type="STRING" id="28034.BFX07_14155"/>
<gene>
    <name evidence="6" type="ORF">SAMN00768000_2079</name>
</gene>
<dbReference type="InterPro" id="IPR017867">
    <property type="entry name" value="Tyr_phospatase_low_mol_wt"/>
</dbReference>
<evidence type="ECO:0000313" key="7">
    <source>
        <dbReference type="Proteomes" id="UP000192660"/>
    </source>
</evidence>
<sequence length="159" mass="18099">MADIPRILFVCTGNTCRSPMAEALWKALCHDQCVVDSAGLAAWPGQAAQEYAIEAVKPYGGDLQHHRSQDLRDVRGEFDWIFTMTGSQAEQLKHMRPEWEDKIFVLPQFLGEEEDIADPIGTNQVSYDSLAWRLYRLLSELKTRLVDETSSAKPEDREE</sequence>
<evidence type="ECO:0000256" key="4">
    <source>
        <dbReference type="PIRSR" id="PIRSR617867-1"/>
    </source>
</evidence>
<evidence type="ECO:0000259" key="5">
    <source>
        <dbReference type="SMART" id="SM00226"/>
    </source>
</evidence>
<feature type="active site" evidence="4">
    <location>
        <position position="17"/>
    </location>
</feature>
<dbReference type="InterPro" id="IPR036196">
    <property type="entry name" value="Ptyr_pPase_sf"/>
</dbReference>
<evidence type="ECO:0000256" key="1">
    <source>
        <dbReference type="ARBA" id="ARBA00011063"/>
    </source>
</evidence>
<feature type="active site" description="Nucleophile" evidence="4">
    <location>
        <position position="11"/>
    </location>
</feature>
<dbReference type="SMART" id="SM00226">
    <property type="entry name" value="LMWPc"/>
    <property type="match status" value="1"/>
</dbReference>
<dbReference type="Pfam" id="PF01451">
    <property type="entry name" value="LMWPc"/>
    <property type="match status" value="1"/>
</dbReference>
<proteinExistence type="inferred from homology"/>
<feature type="active site" description="Proton donor" evidence="4">
    <location>
        <position position="118"/>
    </location>
</feature>
<name>A0A1W1WHG6_SULTA</name>
<dbReference type="Gene3D" id="3.40.50.2300">
    <property type="match status" value="1"/>
</dbReference>
<evidence type="ECO:0000256" key="2">
    <source>
        <dbReference type="ARBA" id="ARBA00022801"/>
    </source>
</evidence>
<evidence type="ECO:0000256" key="3">
    <source>
        <dbReference type="ARBA" id="ARBA00022912"/>
    </source>
</evidence>
<organism evidence="6 7">
    <name type="scientific">Sulfobacillus thermosulfidooxidans (strain DSM 9293 / VKM B-1269 / AT-1)</name>
    <dbReference type="NCBI Taxonomy" id="929705"/>
    <lineage>
        <taxon>Bacteria</taxon>
        <taxon>Bacillati</taxon>
        <taxon>Bacillota</taxon>
        <taxon>Clostridia</taxon>
        <taxon>Eubacteriales</taxon>
        <taxon>Clostridiales Family XVII. Incertae Sedis</taxon>
        <taxon>Sulfobacillus</taxon>
    </lineage>
</organism>
<reference evidence="7" key="1">
    <citation type="submission" date="2017-04" db="EMBL/GenBank/DDBJ databases">
        <authorList>
            <person name="Varghese N."/>
            <person name="Submissions S."/>
        </authorList>
    </citation>
    <scope>NUCLEOTIDE SEQUENCE [LARGE SCALE GENOMIC DNA]</scope>
    <source>
        <strain evidence="7">DSM 9293</strain>
    </source>
</reference>
<accession>A0A1W1WHG6</accession>
<keyword evidence="3" id="KW-0904">Protein phosphatase</keyword>
<dbReference type="PANTHER" id="PTHR11717">
    <property type="entry name" value="LOW MOLECULAR WEIGHT PROTEIN TYROSINE PHOSPHATASE"/>
    <property type="match status" value="1"/>
</dbReference>
<dbReference type="EMBL" id="FWWY01000001">
    <property type="protein sequence ID" value="SMC05183.1"/>
    <property type="molecule type" value="Genomic_DNA"/>
</dbReference>
<dbReference type="SUPFAM" id="SSF52788">
    <property type="entry name" value="Phosphotyrosine protein phosphatases I"/>
    <property type="match status" value="1"/>
</dbReference>
<dbReference type="Proteomes" id="UP000192660">
    <property type="component" value="Unassembled WGS sequence"/>
</dbReference>
<dbReference type="OrthoDB" id="9784339at2"/>
<dbReference type="RefSeq" id="WP_084661517.1">
    <property type="nucleotide sequence ID" value="NZ_FWWY01000001.1"/>
</dbReference>
<dbReference type="InterPro" id="IPR050438">
    <property type="entry name" value="LMW_PTPase"/>
</dbReference>
<dbReference type="PRINTS" id="PR00719">
    <property type="entry name" value="LMWPTPASE"/>
</dbReference>
<dbReference type="GO" id="GO:0004725">
    <property type="term" value="F:protein tyrosine phosphatase activity"/>
    <property type="evidence" value="ECO:0007669"/>
    <property type="project" value="InterPro"/>
</dbReference>
<keyword evidence="7" id="KW-1185">Reference proteome</keyword>
<comment type="similarity">
    <text evidence="1">Belongs to the low molecular weight phosphotyrosine protein phosphatase family.</text>
</comment>
<protein>
    <submittedName>
        <fullName evidence="6">Protein-tyrosine phosphatase</fullName>
    </submittedName>
</protein>
<dbReference type="PANTHER" id="PTHR11717:SF31">
    <property type="entry name" value="LOW MOLECULAR WEIGHT PROTEIN-TYROSINE-PHOSPHATASE ETP-RELATED"/>
    <property type="match status" value="1"/>
</dbReference>
<dbReference type="AlphaFoldDB" id="A0A1W1WHG6"/>